<protein>
    <submittedName>
        <fullName evidence="1">Uncharacterized protein</fullName>
    </submittedName>
</protein>
<dbReference type="EMBL" id="GBRH01228426">
    <property type="protein sequence ID" value="JAD69469.1"/>
    <property type="molecule type" value="Transcribed_RNA"/>
</dbReference>
<name>A0A0A9BZH8_ARUDO</name>
<evidence type="ECO:0000313" key="1">
    <source>
        <dbReference type="EMBL" id="JAD69469.1"/>
    </source>
</evidence>
<reference evidence="1" key="1">
    <citation type="submission" date="2014-09" db="EMBL/GenBank/DDBJ databases">
        <authorList>
            <person name="Magalhaes I.L.F."/>
            <person name="Oliveira U."/>
            <person name="Santos F.R."/>
            <person name="Vidigal T.H.D.A."/>
            <person name="Brescovit A.D."/>
            <person name="Santos A.J."/>
        </authorList>
    </citation>
    <scope>NUCLEOTIDE SEQUENCE</scope>
    <source>
        <tissue evidence="1">Shoot tissue taken approximately 20 cm above the soil surface</tissue>
    </source>
</reference>
<reference evidence="1" key="2">
    <citation type="journal article" date="2015" name="Data Brief">
        <title>Shoot transcriptome of the giant reed, Arundo donax.</title>
        <authorList>
            <person name="Barrero R.A."/>
            <person name="Guerrero F.D."/>
            <person name="Moolhuijzen P."/>
            <person name="Goolsby J.A."/>
            <person name="Tidwell J."/>
            <person name="Bellgard S.E."/>
            <person name="Bellgard M.I."/>
        </authorList>
    </citation>
    <scope>NUCLEOTIDE SEQUENCE</scope>
    <source>
        <tissue evidence="1">Shoot tissue taken approximately 20 cm above the soil surface</tissue>
    </source>
</reference>
<dbReference type="AlphaFoldDB" id="A0A0A9BZH8"/>
<accession>A0A0A9BZH8</accession>
<organism evidence="1">
    <name type="scientific">Arundo donax</name>
    <name type="common">Giant reed</name>
    <name type="synonym">Donax arundinaceus</name>
    <dbReference type="NCBI Taxonomy" id="35708"/>
    <lineage>
        <taxon>Eukaryota</taxon>
        <taxon>Viridiplantae</taxon>
        <taxon>Streptophyta</taxon>
        <taxon>Embryophyta</taxon>
        <taxon>Tracheophyta</taxon>
        <taxon>Spermatophyta</taxon>
        <taxon>Magnoliopsida</taxon>
        <taxon>Liliopsida</taxon>
        <taxon>Poales</taxon>
        <taxon>Poaceae</taxon>
        <taxon>PACMAD clade</taxon>
        <taxon>Arundinoideae</taxon>
        <taxon>Arundineae</taxon>
        <taxon>Arundo</taxon>
    </lineage>
</organism>
<proteinExistence type="predicted"/>
<sequence>MKKWTVRLKLYKEITQRQAGSKVQ</sequence>